<protein>
    <submittedName>
        <fullName evidence="3">LOW QUALITY PROTEIN: ricin B-like lectin R40G2</fullName>
    </submittedName>
</protein>
<dbReference type="Proteomes" id="UP001515500">
    <property type="component" value="Chromosome 7"/>
</dbReference>
<evidence type="ECO:0000313" key="3">
    <source>
        <dbReference type="RefSeq" id="XP_039128739.1"/>
    </source>
</evidence>
<dbReference type="PANTHER" id="PTHR31257">
    <property type="entry name" value="RICIN B-LIKE LECTIN EULS3"/>
    <property type="match status" value="1"/>
</dbReference>
<evidence type="ECO:0000313" key="2">
    <source>
        <dbReference type="Proteomes" id="UP001515500"/>
    </source>
</evidence>
<feature type="compositionally biased region" description="Pro residues" evidence="1">
    <location>
        <begin position="37"/>
        <end position="56"/>
    </location>
</feature>
<feature type="compositionally biased region" description="Basic residues" evidence="1">
    <location>
        <begin position="1"/>
        <end position="12"/>
    </location>
</feature>
<accession>A0AB40BNL1</accession>
<dbReference type="InterPro" id="IPR035992">
    <property type="entry name" value="Ricin_B-like_lectins"/>
</dbReference>
<dbReference type="CDD" id="cd23431">
    <property type="entry name" value="beta-trefoil_Ricin_AtEULS3-like"/>
    <property type="match status" value="2"/>
</dbReference>
<dbReference type="RefSeq" id="XP_039128739.1">
    <property type="nucleotide sequence ID" value="XM_039272805.1"/>
</dbReference>
<evidence type="ECO:0000256" key="1">
    <source>
        <dbReference type="SAM" id="MobiDB-lite"/>
    </source>
</evidence>
<reference evidence="3" key="1">
    <citation type="submission" date="2025-08" db="UniProtKB">
        <authorList>
            <consortium name="RefSeq"/>
        </authorList>
    </citation>
    <scope>IDENTIFICATION</scope>
</reference>
<organism evidence="2 3">
    <name type="scientific">Dioscorea cayennensis subsp. rotundata</name>
    <name type="common">White Guinea yam</name>
    <name type="synonym">Dioscorea rotundata</name>
    <dbReference type="NCBI Taxonomy" id="55577"/>
    <lineage>
        <taxon>Eukaryota</taxon>
        <taxon>Viridiplantae</taxon>
        <taxon>Streptophyta</taxon>
        <taxon>Embryophyta</taxon>
        <taxon>Tracheophyta</taxon>
        <taxon>Spermatophyta</taxon>
        <taxon>Magnoliopsida</taxon>
        <taxon>Liliopsida</taxon>
        <taxon>Dioscoreales</taxon>
        <taxon>Dioscoreaceae</taxon>
        <taxon>Dioscorea</taxon>
    </lineage>
</organism>
<feature type="region of interest" description="Disordered" evidence="1">
    <location>
        <begin position="1"/>
        <end position="79"/>
    </location>
</feature>
<sequence>MEFPFGHRHHHHQCCDEDPKPNPPPAYQSSPYATNEYPPPPSSYQPGYGPPPPPYGGGPDQPSYPYQRPPSHAHHASHENYSSIASLLRQPSVRVYTTADENYSLSIRDGQVVLVPANPRDEYQHWIKDMKYSTRVKDEEGFPAFALVNKVTGEAIKHSVGATQPVRLVPYNPDYLDESVLWAESKDTGGGFRCIRMVNNIRLNFDAFHGDEDHGGVRDGTTVVLWEWLKGKNQRWKIAPYSHHVSHESHNSAALIRNQPTVRVYTKAEENYSLSIRDGKVILARANPRDEYQHWVKDLRYSTRVKDAEGFPGFALVNKVTGEAIKHSIGATHPVRLVPYNPDYLDESILWAESNDTGEGFRCIRMVNNIELNFDAFNGDEDHGGVRDGTIIVLWEWTKGKNQRWKITPY</sequence>
<keyword evidence="2" id="KW-1185">Reference proteome</keyword>
<dbReference type="AlphaFoldDB" id="A0AB40BNL1"/>
<dbReference type="SUPFAM" id="SSF50370">
    <property type="entry name" value="Ricin B-like lectins"/>
    <property type="match status" value="2"/>
</dbReference>
<dbReference type="InterPro" id="IPR040249">
    <property type="entry name" value="Ricin_B-like_lectin_EULS3-like"/>
</dbReference>
<gene>
    <name evidence="3" type="primary">LOC120264913</name>
</gene>
<dbReference type="Gene3D" id="2.80.10.50">
    <property type="match status" value="2"/>
</dbReference>
<dbReference type="PANTHER" id="PTHR31257:SF2">
    <property type="entry name" value="RICIN B-LIKE LECTIN EULS3"/>
    <property type="match status" value="1"/>
</dbReference>
<proteinExistence type="predicted"/>
<name>A0AB40BNL1_DIOCR</name>
<dbReference type="GeneID" id="120264913"/>